<evidence type="ECO:0000256" key="1">
    <source>
        <dbReference type="ARBA" id="ARBA00006484"/>
    </source>
</evidence>
<dbReference type="GO" id="GO:0016491">
    <property type="term" value="F:oxidoreductase activity"/>
    <property type="evidence" value="ECO:0007669"/>
    <property type="project" value="UniProtKB-KW"/>
</dbReference>
<reference evidence="6" key="1">
    <citation type="submission" date="2016-10" db="EMBL/GenBank/DDBJ databases">
        <authorList>
            <person name="Varghese N."/>
            <person name="Submissions S."/>
        </authorList>
    </citation>
    <scope>NUCLEOTIDE SEQUENCE [LARGE SCALE GENOMIC DNA]</scope>
    <source>
        <strain evidence="6">ATCC 25963</strain>
    </source>
</reference>
<dbReference type="STRING" id="54.SAMN02745121_05868"/>
<dbReference type="InterPro" id="IPR020904">
    <property type="entry name" value="Sc_DH/Rdtase_CS"/>
</dbReference>
<dbReference type="Pfam" id="PF00106">
    <property type="entry name" value="adh_short"/>
    <property type="match status" value="1"/>
</dbReference>
<keyword evidence="2" id="KW-0560">Oxidoreductase</keyword>
<dbReference type="InterPro" id="IPR036291">
    <property type="entry name" value="NAD(P)-bd_dom_sf"/>
</dbReference>
<protein>
    <submittedName>
        <fullName evidence="5">Short-chain dehydrogenase</fullName>
    </submittedName>
</protein>
<dbReference type="CDD" id="cd05374">
    <property type="entry name" value="17beta-HSD-like_SDR_c"/>
    <property type="match status" value="1"/>
</dbReference>
<dbReference type="InterPro" id="IPR057326">
    <property type="entry name" value="KR_dom"/>
</dbReference>
<evidence type="ECO:0000256" key="2">
    <source>
        <dbReference type="ARBA" id="ARBA00023002"/>
    </source>
</evidence>
<evidence type="ECO:0000313" key="5">
    <source>
        <dbReference type="EMBL" id="SFE86730.1"/>
    </source>
</evidence>
<keyword evidence="6" id="KW-1185">Reference proteome</keyword>
<dbReference type="InterPro" id="IPR002347">
    <property type="entry name" value="SDR_fam"/>
</dbReference>
<dbReference type="PRINTS" id="PR00080">
    <property type="entry name" value="SDRFAMILY"/>
</dbReference>
<dbReference type="SUPFAM" id="SSF51735">
    <property type="entry name" value="NAD(P)-binding Rossmann-fold domains"/>
    <property type="match status" value="1"/>
</dbReference>
<dbReference type="Gene3D" id="3.40.50.720">
    <property type="entry name" value="NAD(P)-binding Rossmann-like Domain"/>
    <property type="match status" value="1"/>
</dbReference>
<comment type="similarity">
    <text evidence="1 3">Belongs to the short-chain dehydrogenases/reductases (SDR) family.</text>
</comment>
<dbReference type="EMBL" id="FOMX01000021">
    <property type="protein sequence ID" value="SFE86730.1"/>
    <property type="molecule type" value="Genomic_DNA"/>
</dbReference>
<evidence type="ECO:0000259" key="4">
    <source>
        <dbReference type="SMART" id="SM00822"/>
    </source>
</evidence>
<evidence type="ECO:0000256" key="3">
    <source>
        <dbReference type="RuleBase" id="RU000363"/>
    </source>
</evidence>
<gene>
    <name evidence="5" type="ORF">SAMN02745121_05868</name>
</gene>
<evidence type="ECO:0000313" key="6">
    <source>
        <dbReference type="Proteomes" id="UP000199400"/>
    </source>
</evidence>
<dbReference type="SMART" id="SM00822">
    <property type="entry name" value="PKS_KR"/>
    <property type="match status" value="1"/>
</dbReference>
<name>A0A1I2E3D5_9BACT</name>
<sequence>MTLDRSPTPVALVTGASSGVGAVTASALVRRGWRVFGTSRHDNAGPPGVAMLTLDVDDDASVSACAAELSRRAGALDVLVNNAGRAMVGACEETGADEARALFETNVFGVMRVVSALLPMMRGRRRGHIVNIGSLSGFVGVPFHGVYAASKHALAGYSEALRVELAPFGVAVSLIEPAAHRTAIAMSRPRTPMAVYDQGRAHVEAIIRGQIDRGASPERIAAAVVAAVSSPRPPFRLRVGGKATYAAWGRRLLPSRAFEALIRHEFGLPAATP</sequence>
<dbReference type="RefSeq" id="WP_096327474.1">
    <property type="nucleotide sequence ID" value="NZ_FOMX01000021.1"/>
</dbReference>
<dbReference type="Proteomes" id="UP000199400">
    <property type="component" value="Unassembled WGS sequence"/>
</dbReference>
<dbReference type="AlphaFoldDB" id="A0A1I2E3D5"/>
<dbReference type="PRINTS" id="PR00081">
    <property type="entry name" value="GDHRDH"/>
</dbReference>
<dbReference type="PANTHER" id="PTHR43976">
    <property type="entry name" value="SHORT CHAIN DEHYDROGENASE"/>
    <property type="match status" value="1"/>
</dbReference>
<dbReference type="PROSITE" id="PS00061">
    <property type="entry name" value="ADH_SHORT"/>
    <property type="match status" value="1"/>
</dbReference>
<proteinExistence type="inferred from homology"/>
<organism evidence="5 6">
    <name type="scientific">Nannocystis exedens</name>
    <dbReference type="NCBI Taxonomy" id="54"/>
    <lineage>
        <taxon>Bacteria</taxon>
        <taxon>Pseudomonadati</taxon>
        <taxon>Myxococcota</taxon>
        <taxon>Polyangia</taxon>
        <taxon>Nannocystales</taxon>
        <taxon>Nannocystaceae</taxon>
        <taxon>Nannocystis</taxon>
    </lineage>
</organism>
<dbReference type="PANTHER" id="PTHR43976:SF16">
    <property type="entry name" value="SHORT-CHAIN DEHYDROGENASE_REDUCTASE FAMILY PROTEIN"/>
    <property type="match status" value="1"/>
</dbReference>
<accession>A0A1I2E3D5</accession>
<feature type="domain" description="Ketoreductase" evidence="4">
    <location>
        <begin position="9"/>
        <end position="181"/>
    </location>
</feature>
<dbReference type="InterPro" id="IPR051911">
    <property type="entry name" value="SDR_oxidoreductase"/>
</dbReference>
<dbReference type="OrthoDB" id="5354363at2"/>